<accession>A0A1I1EXN9</accession>
<dbReference type="AlphaFoldDB" id="A0A1I1EXN9"/>
<reference evidence="1 2" key="1">
    <citation type="submission" date="2016-10" db="EMBL/GenBank/DDBJ databases">
        <authorList>
            <person name="de Groot N.N."/>
        </authorList>
    </citation>
    <scope>NUCLEOTIDE SEQUENCE [LARGE SCALE GENOMIC DNA]</scope>
    <source>
        <strain evidence="1 2">DSM 22900</strain>
    </source>
</reference>
<gene>
    <name evidence="1" type="ORF">SAMN05421747_10290</name>
</gene>
<dbReference type="STRING" id="623281.SAMN05421747_10290"/>
<evidence type="ECO:0000313" key="1">
    <source>
        <dbReference type="EMBL" id="SFB91737.1"/>
    </source>
</evidence>
<evidence type="ECO:0000313" key="2">
    <source>
        <dbReference type="Proteomes" id="UP000199577"/>
    </source>
</evidence>
<name>A0A1I1EXN9_9SPHI</name>
<dbReference type="EMBL" id="FOLL01000002">
    <property type="protein sequence ID" value="SFB91737.1"/>
    <property type="molecule type" value="Genomic_DNA"/>
</dbReference>
<proteinExistence type="predicted"/>
<keyword evidence="1" id="KW-0808">Transferase</keyword>
<dbReference type="GO" id="GO:0016740">
    <property type="term" value="F:transferase activity"/>
    <property type="evidence" value="ECO:0007669"/>
    <property type="project" value="UniProtKB-KW"/>
</dbReference>
<dbReference type="InterPro" id="IPR014942">
    <property type="entry name" value="AbiEii"/>
</dbReference>
<dbReference type="OrthoDB" id="9796281at2"/>
<organism evidence="1 2">
    <name type="scientific">Parapedobacter composti</name>
    <dbReference type="NCBI Taxonomy" id="623281"/>
    <lineage>
        <taxon>Bacteria</taxon>
        <taxon>Pseudomonadati</taxon>
        <taxon>Bacteroidota</taxon>
        <taxon>Sphingobacteriia</taxon>
        <taxon>Sphingobacteriales</taxon>
        <taxon>Sphingobacteriaceae</taxon>
        <taxon>Parapedobacter</taxon>
    </lineage>
</organism>
<dbReference type="Pfam" id="PF08843">
    <property type="entry name" value="AbiEii"/>
    <property type="match status" value="1"/>
</dbReference>
<protein>
    <submittedName>
        <fullName evidence="1">Nucleotidyl transferase AbiEii toxin, Type IV TA system</fullName>
    </submittedName>
</protein>
<keyword evidence="2" id="KW-1185">Reference proteome</keyword>
<sequence>MSSLFYGTVTDLLKDSLIALMKPSSSALTQFRLVGGTALSLQIGHRISVDIDLFTDAPYGSIDFKEIDDFIENTFPFHVHSSGINPAMGKSYSIGTDNDNTVKLDVFYTDSFIQPASVVDGIRLATIEEIIAMKVDVVQRVGRKKDFWDLHELLTNHDVQAMIALHQHRYPYTHDKDLILKNFTDFTLADDEFDPICLRGKYWEFIKEDIVEAVEKYNNTL</sequence>
<dbReference type="RefSeq" id="WP_079716431.1">
    <property type="nucleotide sequence ID" value="NZ_FOLL01000002.1"/>
</dbReference>
<dbReference type="Proteomes" id="UP000199577">
    <property type="component" value="Unassembled WGS sequence"/>
</dbReference>